<dbReference type="OrthoDB" id="1304908at2759"/>
<dbReference type="Pfam" id="PF07734">
    <property type="entry name" value="FBA_1"/>
    <property type="match status" value="1"/>
</dbReference>
<feature type="domain" description="F-box associated beta-propeller type 1" evidence="1">
    <location>
        <begin position="4"/>
        <end position="140"/>
    </location>
</feature>
<dbReference type="InterPro" id="IPR006527">
    <property type="entry name" value="F-box-assoc_dom_typ1"/>
</dbReference>
<dbReference type="Proteomes" id="UP000631114">
    <property type="component" value="Unassembled WGS sequence"/>
</dbReference>
<evidence type="ECO:0000313" key="3">
    <source>
        <dbReference type="Proteomes" id="UP000631114"/>
    </source>
</evidence>
<dbReference type="NCBIfam" id="TIGR01640">
    <property type="entry name" value="F_box_assoc_1"/>
    <property type="match status" value="1"/>
</dbReference>
<sequence length="145" mass="16691">MLEHRDVFLWNPATKEVRVLPQLSLVYQPREPENTYLAINNIALGFGLDETTNDFKVVRFFYSSTKSTNRSVVVYSLRSDSWSIVDPVLPFDSIISDPKAPYRNGTYCWLVRGQRSASPRPDNFILTFDFSNELFGTMQLPDVQC</sequence>
<evidence type="ECO:0000313" key="2">
    <source>
        <dbReference type="EMBL" id="KAF9591253.1"/>
    </source>
</evidence>
<organism evidence="2 3">
    <name type="scientific">Coptis chinensis</name>
    <dbReference type="NCBI Taxonomy" id="261450"/>
    <lineage>
        <taxon>Eukaryota</taxon>
        <taxon>Viridiplantae</taxon>
        <taxon>Streptophyta</taxon>
        <taxon>Embryophyta</taxon>
        <taxon>Tracheophyta</taxon>
        <taxon>Spermatophyta</taxon>
        <taxon>Magnoliopsida</taxon>
        <taxon>Ranunculales</taxon>
        <taxon>Ranunculaceae</taxon>
        <taxon>Coptidoideae</taxon>
        <taxon>Coptis</taxon>
    </lineage>
</organism>
<dbReference type="PANTHER" id="PTHR31672:SF13">
    <property type="entry name" value="F-BOX PROTEIN CPR30-LIKE"/>
    <property type="match status" value="1"/>
</dbReference>
<name>A0A835H623_9MAGN</name>
<gene>
    <name evidence="2" type="ORF">IFM89_003204</name>
</gene>
<dbReference type="AlphaFoldDB" id="A0A835H623"/>
<dbReference type="PANTHER" id="PTHR31672">
    <property type="entry name" value="BNACNNG10540D PROTEIN"/>
    <property type="match status" value="1"/>
</dbReference>
<evidence type="ECO:0000259" key="1">
    <source>
        <dbReference type="Pfam" id="PF07734"/>
    </source>
</evidence>
<dbReference type="InterPro" id="IPR017451">
    <property type="entry name" value="F-box-assoc_interact_dom"/>
</dbReference>
<accession>A0A835H623</accession>
<keyword evidence="3" id="KW-1185">Reference proteome</keyword>
<dbReference type="EMBL" id="JADFTS010000008">
    <property type="protein sequence ID" value="KAF9591253.1"/>
    <property type="molecule type" value="Genomic_DNA"/>
</dbReference>
<protein>
    <recommendedName>
        <fullName evidence="1">F-box associated beta-propeller type 1 domain-containing protein</fullName>
    </recommendedName>
</protein>
<comment type="caution">
    <text evidence="2">The sequence shown here is derived from an EMBL/GenBank/DDBJ whole genome shotgun (WGS) entry which is preliminary data.</text>
</comment>
<reference evidence="2 3" key="1">
    <citation type="submission" date="2020-10" db="EMBL/GenBank/DDBJ databases">
        <title>The Coptis chinensis genome and diversification of protoberbering-type alkaloids.</title>
        <authorList>
            <person name="Wang B."/>
            <person name="Shu S."/>
            <person name="Song C."/>
            <person name="Liu Y."/>
        </authorList>
    </citation>
    <scope>NUCLEOTIDE SEQUENCE [LARGE SCALE GENOMIC DNA]</scope>
    <source>
        <strain evidence="2">HL-2020</strain>
        <tissue evidence="2">Leaf</tissue>
    </source>
</reference>
<dbReference type="InterPro" id="IPR050796">
    <property type="entry name" value="SCF_F-box_component"/>
</dbReference>
<proteinExistence type="predicted"/>